<feature type="transmembrane region" description="Helical" evidence="6">
    <location>
        <begin position="63"/>
        <end position="85"/>
    </location>
</feature>
<keyword evidence="2 6" id="KW-0812">Transmembrane</keyword>
<evidence type="ECO:0000259" key="7">
    <source>
        <dbReference type="Pfam" id="PF02163"/>
    </source>
</evidence>
<comment type="subcellular location">
    <subcellularLocation>
        <location evidence="1">Endomembrane system</location>
        <topology evidence="1">Multi-pass membrane protein</topology>
    </subcellularLocation>
</comment>
<dbReference type="PRINTS" id="PR01000">
    <property type="entry name" value="SREBPS2PTASE"/>
</dbReference>
<dbReference type="EMBL" id="JAAGAX010000017">
    <property type="protein sequence ID" value="KAF2286841.1"/>
    <property type="molecule type" value="Genomic_DNA"/>
</dbReference>
<reference evidence="8 9" key="1">
    <citation type="journal article" date="2020" name="Mol. Plant">
        <title>The Chromosome-Based Rubber Tree Genome Provides New Insights into Spurge Genome Evolution and Rubber Biosynthesis.</title>
        <authorList>
            <person name="Liu J."/>
            <person name="Shi C."/>
            <person name="Shi C.C."/>
            <person name="Li W."/>
            <person name="Zhang Q.J."/>
            <person name="Zhang Y."/>
            <person name="Li K."/>
            <person name="Lu H.F."/>
            <person name="Shi C."/>
            <person name="Zhu S.T."/>
            <person name="Xiao Z.Y."/>
            <person name="Nan H."/>
            <person name="Yue Y."/>
            <person name="Zhu X.G."/>
            <person name="Wu Y."/>
            <person name="Hong X.N."/>
            <person name="Fan G.Y."/>
            <person name="Tong Y."/>
            <person name="Zhang D."/>
            <person name="Mao C.L."/>
            <person name="Liu Y.L."/>
            <person name="Hao S.J."/>
            <person name="Liu W.Q."/>
            <person name="Lv M.Q."/>
            <person name="Zhang H.B."/>
            <person name="Liu Y."/>
            <person name="Hu-Tang G.R."/>
            <person name="Wang J.P."/>
            <person name="Wang J.H."/>
            <person name="Sun Y.H."/>
            <person name="Ni S.B."/>
            <person name="Chen W.B."/>
            <person name="Zhang X.C."/>
            <person name="Jiao Y.N."/>
            <person name="Eichler E.E."/>
            <person name="Li G.H."/>
            <person name="Liu X."/>
            <person name="Gao L.Z."/>
        </authorList>
    </citation>
    <scope>NUCLEOTIDE SEQUENCE [LARGE SCALE GENOMIC DNA]</scope>
    <source>
        <strain evidence="9">cv. GT1</strain>
        <tissue evidence="8">Leaf</tissue>
    </source>
</reference>
<dbReference type="PANTHER" id="PTHR13325">
    <property type="entry name" value="PROTEASE M50 MEMBRANE-BOUND TRANSCRIPTION FACTOR SITE 2 PROTEASE"/>
    <property type="match status" value="1"/>
</dbReference>
<evidence type="ECO:0000256" key="2">
    <source>
        <dbReference type="ARBA" id="ARBA00022692"/>
    </source>
</evidence>
<dbReference type="GO" id="GO:0004222">
    <property type="term" value="F:metalloendopeptidase activity"/>
    <property type="evidence" value="ECO:0007669"/>
    <property type="project" value="InterPro"/>
</dbReference>
<comment type="caution">
    <text evidence="8">The sequence shown here is derived from an EMBL/GenBank/DDBJ whole genome shotgun (WGS) entry which is preliminary data.</text>
</comment>
<sequence length="563" mass="62420">MEERRVRRFGRGQTHTLLPLRTSETRIRRLSNTISCWYCDYKISALNAPLFGFGRRHARLLRLWFSIGVGFTLTVLLVVTLILLWELGSVLQIFRGNTEFSDFLSSIIFGFSPRVYALRLSLADAAYLLISTSISVSVHEFGHAIAAASEGIQVEYIAIFVAVLFPGALVAFNYELLQILEQFAALRVFCAGIWHNAVCCAACGLMLFLLPLILCPFYMHGDSPMVLDVPSTSPLSGYLSPGDMIVSLDGKHIRNEQEWIEMTALMQEQALQSSSHSENSKGFAIVHSRKGYCVPTSLIEESKKIHLVYNQSSCPNDLTEFVAIQCFDSSKLDDVSNGDDHLNKRGSRHCLSATDVVKLNKCSHGRVTEITNGSSCICSQDETCLSPVQLPGLIWAEITYSSPYSPECLQVGGNSFPHSETADFTKDGCGGTFVFVGDAISMAHSVHLTAYQPRWAFAFSAYLPKVLEKSLIFTFQVSLTVALLNSLPVEMMQWRSLDSDKATSSGARAKTNAYGGINCTSKEFVQEEKVARKRLMNEGKEKEMPKAANPYARPIYGKCFKCN</sequence>
<gene>
    <name evidence="8" type="ORF">GH714_031536</name>
</gene>
<dbReference type="AlphaFoldDB" id="A0A6A6KDA9"/>
<proteinExistence type="predicted"/>
<feature type="transmembrane region" description="Helical" evidence="6">
    <location>
        <begin position="156"/>
        <end position="176"/>
    </location>
</feature>
<dbReference type="PANTHER" id="PTHR13325:SF3">
    <property type="entry name" value="MEMBRANE-BOUND TRANSCRIPTION FACTOR SITE-2 PROTEASE"/>
    <property type="match status" value="1"/>
</dbReference>
<dbReference type="Proteomes" id="UP000467840">
    <property type="component" value="Chromosome 3"/>
</dbReference>
<dbReference type="Pfam" id="PF02163">
    <property type="entry name" value="Peptidase_M50"/>
    <property type="match status" value="1"/>
</dbReference>
<keyword evidence="9" id="KW-1185">Reference proteome</keyword>
<evidence type="ECO:0000256" key="5">
    <source>
        <dbReference type="ARBA" id="ARBA00032658"/>
    </source>
</evidence>
<name>A0A6A6KDA9_HEVBR</name>
<evidence type="ECO:0000256" key="6">
    <source>
        <dbReference type="SAM" id="Phobius"/>
    </source>
</evidence>
<keyword evidence="4 6" id="KW-0472">Membrane</keyword>
<evidence type="ECO:0000313" key="8">
    <source>
        <dbReference type="EMBL" id="KAF2286841.1"/>
    </source>
</evidence>
<feature type="domain" description="Peptidase M50" evidence="7">
    <location>
        <begin position="128"/>
        <end position="491"/>
    </location>
</feature>
<keyword evidence="3 6" id="KW-1133">Transmembrane helix</keyword>
<dbReference type="GO" id="GO:0031293">
    <property type="term" value="P:membrane protein intracellular domain proteolysis"/>
    <property type="evidence" value="ECO:0007669"/>
    <property type="project" value="TreeGrafter"/>
</dbReference>
<evidence type="ECO:0000256" key="3">
    <source>
        <dbReference type="ARBA" id="ARBA00022989"/>
    </source>
</evidence>
<dbReference type="InterPro" id="IPR001193">
    <property type="entry name" value="MBTPS2"/>
</dbReference>
<dbReference type="GO" id="GO:0012505">
    <property type="term" value="C:endomembrane system"/>
    <property type="evidence" value="ECO:0007669"/>
    <property type="project" value="UniProtKB-SubCell"/>
</dbReference>
<dbReference type="GO" id="GO:1905897">
    <property type="term" value="P:regulation of response to endoplasmic reticulum stress"/>
    <property type="evidence" value="ECO:0007669"/>
    <property type="project" value="TreeGrafter"/>
</dbReference>
<dbReference type="GO" id="GO:0016020">
    <property type="term" value="C:membrane"/>
    <property type="evidence" value="ECO:0007669"/>
    <property type="project" value="InterPro"/>
</dbReference>
<accession>A0A6A6KDA9</accession>
<protein>
    <recommendedName>
        <fullName evidence="5">Endopeptidase S2P</fullName>
    </recommendedName>
</protein>
<feature type="transmembrane region" description="Helical" evidence="6">
    <location>
        <begin position="188"/>
        <end position="214"/>
    </location>
</feature>
<organism evidence="8 9">
    <name type="scientific">Hevea brasiliensis</name>
    <name type="common">Para rubber tree</name>
    <name type="synonym">Siphonia brasiliensis</name>
    <dbReference type="NCBI Taxonomy" id="3981"/>
    <lineage>
        <taxon>Eukaryota</taxon>
        <taxon>Viridiplantae</taxon>
        <taxon>Streptophyta</taxon>
        <taxon>Embryophyta</taxon>
        <taxon>Tracheophyta</taxon>
        <taxon>Spermatophyta</taxon>
        <taxon>Magnoliopsida</taxon>
        <taxon>eudicotyledons</taxon>
        <taxon>Gunneridae</taxon>
        <taxon>Pentapetalae</taxon>
        <taxon>rosids</taxon>
        <taxon>fabids</taxon>
        <taxon>Malpighiales</taxon>
        <taxon>Euphorbiaceae</taxon>
        <taxon>Crotonoideae</taxon>
        <taxon>Micrandreae</taxon>
        <taxon>Hevea</taxon>
    </lineage>
</organism>
<dbReference type="InterPro" id="IPR008915">
    <property type="entry name" value="Peptidase_M50"/>
</dbReference>
<evidence type="ECO:0000256" key="1">
    <source>
        <dbReference type="ARBA" id="ARBA00004127"/>
    </source>
</evidence>
<evidence type="ECO:0000313" key="9">
    <source>
        <dbReference type="Proteomes" id="UP000467840"/>
    </source>
</evidence>
<dbReference type="GO" id="GO:0005737">
    <property type="term" value="C:cytoplasm"/>
    <property type="evidence" value="ECO:0007669"/>
    <property type="project" value="TreeGrafter"/>
</dbReference>
<evidence type="ECO:0000256" key="4">
    <source>
        <dbReference type="ARBA" id="ARBA00023136"/>
    </source>
</evidence>